<proteinExistence type="predicted"/>
<accession>A0A5B8YD65</accession>
<gene>
    <name evidence="1" type="ORF">FIV42_29340</name>
</gene>
<sequence length="212" mass="22948">MERQSLIFLAVLVIFSLACGIIDDDDTNVSYEEEVQQSFTVDANQLCPERIDCQANQQPSPSDEELQPIEVTKDIDVVAETGNQELADFAGAFRSIEITAIDYKAENNDLTFDLPPTTLYVGPMGVTSKEDEGVVELATIPAIPAGENKTGQAQVSDSSRAASSELFKDLKLSTVVFAQPVVKKDQPLPPSGSTKLTLTIHVKFTANPQDAL</sequence>
<organism evidence="1 2">
    <name type="scientific">Persicimonas caeni</name>
    <dbReference type="NCBI Taxonomy" id="2292766"/>
    <lineage>
        <taxon>Bacteria</taxon>
        <taxon>Deltaproteobacteria</taxon>
        <taxon>Bradymonadales</taxon>
        <taxon>Bradymonadaceae</taxon>
        <taxon>Persicimonas</taxon>
    </lineage>
</organism>
<evidence type="ECO:0000313" key="1">
    <source>
        <dbReference type="EMBL" id="QDG54701.1"/>
    </source>
</evidence>
<reference evidence="1 2" key="1">
    <citation type="submission" date="2019-06" db="EMBL/GenBank/DDBJ databases">
        <title>Persicimonas caeni gen. nov., sp. nov., a predatory bacterium isolated from solar saltern.</title>
        <authorList>
            <person name="Wang S."/>
        </authorList>
    </citation>
    <scope>NUCLEOTIDE SEQUENCE [LARGE SCALE GENOMIC DNA]</scope>
    <source>
        <strain evidence="1 2">YN101</strain>
    </source>
</reference>
<protein>
    <submittedName>
        <fullName evidence="1">Uncharacterized protein</fullName>
    </submittedName>
</protein>
<keyword evidence="2" id="KW-1185">Reference proteome</keyword>
<name>A0A4Y6Q286_PERCE</name>
<dbReference type="AlphaFoldDB" id="A0A4Y6Q286"/>
<accession>A0A4Y6Q286</accession>
<dbReference type="RefSeq" id="WP_141201145.1">
    <property type="nucleotide sequence ID" value="NZ_CP041186.1"/>
</dbReference>
<dbReference type="Proteomes" id="UP000315995">
    <property type="component" value="Chromosome"/>
</dbReference>
<dbReference type="EMBL" id="CP041186">
    <property type="protein sequence ID" value="QDG54701.1"/>
    <property type="molecule type" value="Genomic_DNA"/>
</dbReference>
<dbReference type="PROSITE" id="PS51257">
    <property type="entry name" value="PROKAR_LIPOPROTEIN"/>
    <property type="match status" value="1"/>
</dbReference>
<evidence type="ECO:0000313" key="2">
    <source>
        <dbReference type="Proteomes" id="UP000315995"/>
    </source>
</evidence>
<dbReference type="OrthoDB" id="5500945at2"/>